<comment type="subcellular location">
    <subcellularLocation>
        <location evidence="1">Nucleus</location>
    </subcellularLocation>
</comment>
<name>S7RI22_GLOTA</name>
<dbReference type="SUPFAM" id="SSF50249">
    <property type="entry name" value="Nucleic acid-binding proteins"/>
    <property type="match status" value="1"/>
</dbReference>
<dbReference type="GO" id="GO:0006260">
    <property type="term" value="P:DNA replication"/>
    <property type="evidence" value="ECO:0007669"/>
    <property type="project" value="InterPro"/>
</dbReference>
<protein>
    <submittedName>
        <fullName evidence="4">Replication factor A protein 3</fullName>
    </submittedName>
</protein>
<dbReference type="GO" id="GO:0003684">
    <property type="term" value="F:damaged DNA binding"/>
    <property type="evidence" value="ECO:0007669"/>
    <property type="project" value="TreeGrafter"/>
</dbReference>
<dbReference type="InterPro" id="IPR012340">
    <property type="entry name" value="NA-bd_OB-fold"/>
</dbReference>
<dbReference type="Proteomes" id="UP000030669">
    <property type="component" value="Unassembled WGS sequence"/>
</dbReference>
<dbReference type="PANTHER" id="PTHR15114:SF1">
    <property type="entry name" value="REPLICATION PROTEIN A 14 KDA SUBUNIT"/>
    <property type="match status" value="1"/>
</dbReference>
<organism evidence="4 5">
    <name type="scientific">Gloeophyllum trabeum (strain ATCC 11539 / FP-39264 / Madison 617)</name>
    <name type="common">Brown rot fungus</name>
    <dbReference type="NCBI Taxonomy" id="670483"/>
    <lineage>
        <taxon>Eukaryota</taxon>
        <taxon>Fungi</taxon>
        <taxon>Dikarya</taxon>
        <taxon>Basidiomycota</taxon>
        <taxon>Agaricomycotina</taxon>
        <taxon>Agaricomycetes</taxon>
        <taxon>Gloeophyllales</taxon>
        <taxon>Gloeophyllaceae</taxon>
        <taxon>Gloeophyllum</taxon>
    </lineage>
</organism>
<dbReference type="Pfam" id="PF08661">
    <property type="entry name" value="Rep_fac-A_3"/>
    <property type="match status" value="1"/>
</dbReference>
<gene>
    <name evidence="4" type="ORF">GLOTRDRAFT_65084</name>
</gene>
<dbReference type="Gene3D" id="2.40.50.140">
    <property type="entry name" value="Nucleic acid-binding proteins"/>
    <property type="match status" value="1"/>
</dbReference>
<accession>S7RI22</accession>
<keyword evidence="3" id="KW-0539">Nucleus</keyword>
<dbReference type="RefSeq" id="XP_007869425.1">
    <property type="nucleotide sequence ID" value="XM_007871234.1"/>
</dbReference>
<dbReference type="GeneID" id="19307634"/>
<dbReference type="GO" id="GO:0005662">
    <property type="term" value="C:DNA replication factor A complex"/>
    <property type="evidence" value="ECO:0007669"/>
    <property type="project" value="TreeGrafter"/>
</dbReference>
<evidence type="ECO:0000313" key="4">
    <source>
        <dbReference type="EMBL" id="EPQ52254.1"/>
    </source>
</evidence>
<dbReference type="GO" id="GO:0006289">
    <property type="term" value="P:nucleotide-excision repair"/>
    <property type="evidence" value="ECO:0007669"/>
    <property type="project" value="TreeGrafter"/>
</dbReference>
<comment type="similarity">
    <text evidence="2">Belongs to the replication factor A protein 3 family.</text>
</comment>
<dbReference type="EMBL" id="KB469308">
    <property type="protein sequence ID" value="EPQ52254.1"/>
    <property type="molecule type" value="Genomic_DNA"/>
</dbReference>
<dbReference type="AlphaFoldDB" id="S7RI22"/>
<sequence length="107" mass="11767">MAEHTSTRVNSAKMPQFVGRTVRLVCKVLQFKGDTALVEASDGGQVEVRLPKDANVTDTYVEIIGKVIDASTLQMMACVLMGDSVDMKLIDDVVNMIHDPRFMGSMF</sequence>
<dbReference type="PANTHER" id="PTHR15114">
    <property type="entry name" value="REPLICATION PROTEIN A3"/>
    <property type="match status" value="1"/>
</dbReference>
<evidence type="ECO:0000256" key="3">
    <source>
        <dbReference type="ARBA" id="ARBA00023242"/>
    </source>
</evidence>
<evidence type="ECO:0000313" key="5">
    <source>
        <dbReference type="Proteomes" id="UP000030669"/>
    </source>
</evidence>
<evidence type="ECO:0000256" key="2">
    <source>
        <dbReference type="ARBA" id="ARBA00009761"/>
    </source>
</evidence>
<keyword evidence="5" id="KW-1185">Reference proteome</keyword>
<proteinExistence type="inferred from homology"/>
<evidence type="ECO:0000256" key="1">
    <source>
        <dbReference type="ARBA" id="ARBA00004123"/>
    </source>
</evidence>
<dbReference type="GO" id="GO:0000724">
    <property type="term" value="P:double-strand break repair via homologous recombination"/>
    <property type="evidence" value="ECO:0007669"/>
    <property type="project" value="TreeGrafter"/>
</dbReference>
<dbReference type="OrthoDB" id="188186at2759"/>
<dbReference type="KEGG" id="gtr:GLOTRDRAFT_65084"/>
<dbReference type="GO" id="GO:0003697">
    <property type="term" value="F:single-stranded DNA binding"/>
    <property type="evidence" value="ECO:0007669"/>
    <property type="project" value="TreeGrafter"/>
</dbReference>
<dbReference type="InterPro" id="IPR013970">
    <property type="entry name" value="Rfa2"/>
</dbReference>
<dbReference type="CDD" id="cd04479">
    <property type="entry name" value="RPA3"/>
    <property type="match status" value="1"/>
</dbReference>
<dbReference type="GO" id="GO:0035861">
    <property type="term" value="C:site of double-strand break"/>
    <property type="evidence" value="ECO:0007669"/>
    <property type="project" value="TreeGrafter"/>
</dbReference>
<dbReference type="GO" id="GO:0006298">
    <property type="term" value="P:mismatch repair"/>
    <property type="evidence" value="ECO:0007669"/>
    <property type="project" value="TreeGrafter"/>
</dbReference>
<dbReference type="GO" id="GO:0006284">
    <property type="term" value="P:base-excision repair"/>
    <property type="evidence" value="ECO:0007669"/>
    <property type="project" value="TreeGrafter"/>
</dbReference>
<dbReference type="OMA" id="MEITTTY"/>
<reference evidence="4 5" key="1">
    <citation type="journal article" date="2012" name="Science">
        <title>The Paleozoic origin of enzymatic lignin decomposition reconstructed from 31 fungal genomes.</title>
        <authorList>
            <person name="Floudas D."/>
            <person name="Binder M."/>
            <person name="Riley R."/>
            <person name="Barry K."/>
            <person name="Blanchette R.A."/>
            <person name="Henrissat B."/>
            <person name="Martinez A.T."/>
            <person name="Otillar R."/>
            <person name="Spatafora J.W."/>
            <person name="Yadav J.S."/>
            <person name="Aerts A."/>
            <person name="Benoit I."/>
            <person name="Boyd A."/>
            <person name="Carlson A."/>
            <person name="Copeland A."/>
            <person name="Coutinho P.M."/>
            <person name="de Vries R.P."/>
            <person name="Ferreira P."/>
            <person name="Findley K."/>
            <person name="Foster B."/>
            <person name="Gaskell J."/>
            <person name="Glotzer D."/>
            <person name="Gorecki P."/>
            <person name="Heitman J."/>
            <person name="Hesse C."/>
            <person name="Hori C."/>
            <person name="Igarashi K."/>
            <person name="Jurgens J.A."/>
            <person name="Kallen N."/>
            <person name="Kersten P."/>
            <person name="Kohler A."/>
            <person name="Kuees U."/>
            <person name="Kumar T.K.A."/>
            <person name="Kuo A."/>
            <person name="LaButti K."/>
            <person name="Larrondo L.F."/>
            <person name="Lindquist E."/>
            <person name="Ling A."/>
            <person name="Lombard V."/>
            <person name="Lucas S."/>
            <person name="Lundell T."/>
            <person name="Martin R."/>
            <person name="McLaughlin D.J."/>
            <person name="Morgenstern I."/>
            <person name="Morin E."/>
            <person name="Murat C."/>
            <person name="Nagy L.G."/>
            <person name="Nolan M."/>
            <person name="Ohm R.A."/>
            <person name="Patyshakuliyeva A."/>
            <person name="Rokas A."/>
            <person name="Ruiz-Duenas F.J."/>
            <person name="Sabat G."/>
            <person name="Salamov A."/>
            <person name="Samejima M."/>
            <person name="Schmutz J."/>
            <person name="Slot J.C."/>
            <person name="St John F."/>
            <person name="Stenlid J."/>
            <person name="Sun H."/>
            <person name="Sun S."/>
            <person name="Syed K."/>
            <person name="Tsang A."/>
            <person name="Wiebenga A."/>
            <person name="Young D."/>
            <person name="Pisabarro A."/>
            <person name="Eastwood D.C."/>
            <person name="Martin F."/>
            <person name="Cullen D."/>
            <person name="Grigoriev I.V."/>
            <person name="Hibbett D.S."/>
        </authorList>
    </citation>
    <scope>NUCLEOTIDE SEQUENCE [LARGE SCALE GENOMIC DNA]</scope>
    <source>
        <strain evidence="4 5">ATCC 11539</strain>
    </source>
</reference>
<dbReference type="HOGENOM" id="CLU_141922_1_1_1"/>
<dbReference type="eggNOG" id="ENOG502SBIR">
    <property type="taxonomic scope" value="Eukaryota"/>
</dbReference>
<dbReference type="STRING" id="670483.S7RI22"/>